<evidence type="ECO:0000313" key="2">
    <source>
        <dbReference type="Proteomes" id="UP000663888"/>
    </source>
</evidence>
<reference evidence="1" key="1">
    <citation type="submission" date="2021-01" db="EMBL/GenBank/DDBJ databases">
        <authorList>
            <person name="Kaushik A."/>
        </authorList>
    </citation>
    <scope>NUCLEOTIDE SEQUENCE</scope>
    <source>
        <strain evidence="1">AG4-R118</strain>
    </source>
</reference>
<gene>
    <name evidence="1" type="ORF">RDB_LOCUS26007</name>
</gene>
<evidence type="ECO:0000313" key="1">
    <source>
        <dbReference type="EMBL" id="CAE6423892.1"/>
    </source>
</evidence>
<dbReference type="AlphaFoldDB" id="A0A8H2XH88"/>
<organism evidence="1 2">
    <name type="scientific">Rhizoctonia solani</name>
    <dbReference type="NCBI Taxonomy" id="456999"/>
    <lineage>
        <taxon>Eukaryota</taxon>
        <taxon>Fungi</taxon>
        <taxon>Dikarya</taxon>
        <taxon>Basidiomycota</taxon>
        <taxon>Agaricomycotina</taxon>
        <taxon>Agaricomycetes</taxon>
        <taxon>Cantharellales</taxon>
        <taxon>Ceratobasidiaceae</taxon>
        <taxon>Rhizoctonia</taxon>
    </lineage>
</organism>
<sequence>MYTVCSTSYDITRLPPICVQCWGRSASVLIRLYKLEISRGKQEEALAIDLEIQSIRFALNQMGARLPMALKYGKAIDFEFETECGQIVRVYSVSQQGPSPEGEDNTRVPIGRGVRLGSSSKWGPEVTINTAGQLQSLFPGTSGSGLEEIDANVSFLSFTPLSPSALDTLGQSFTSPL</sequence>
<accession>A0A8H2XH88</accession>
<dbReference type="Proteomes" id="UP000663888">
    <property type="component" value="Unassembled WGS sequence"/>
</dbReference>
<protein>
    <submittedName>
        <fullName evidence="1">Uncharacterized protein</fullName>
    </submittedName>
</protein>
<name>A0A8H2XH88_9AGAM</name>
<dbReference type="EMBL" id="CAJMWX010000708">
    <property type="protein sequence ID" value="CAE6423892.1"/>
    <property type="molecule type" value="Genomic_DNA"/>
</dbReference>
<comment type="caution">
    <text evidence="1">The sequence shown here is derived from an EMBL/GenBank/DDBJ whole genome shotgun (WGS) entry which is preliminary data.</text>
</comment>
<proteinExistence type="predicted"/>